<dbReference type="STRING" id="408657.SAMN04487995_5458"/>
<evidence type="ECO:0000256" key="1">
    <source>
        <dbReference type="ARBA" id="ARBA00001913"/>
    </source>
</evidence>
<dbReference type="Pfam" id="PF02884">
    <property type="entry name" value="Lyase_8_C"/>
    <property type="match status" value="1"/>
</dbReference>
<dbReference type="SUPFAM" id="SSF49863">
    <property type="entry name" value="Hyaluronate lyase-like, C-terminal domain"/>
    <property type="match status" value="1"/>
</dbReference>
<dbReference type="InterPro" id="IPR014718">
    <property type="entry name" value="GH-type_carb-bd"/>
</dbReference>
<proteinExistence type="inferred from homology"/>
<dbReference type="InterPro" id="IPR013783">
    <property type="entry name" value="Ig-like_fold"/>
</dbReference>
<evidence type="ECO:0000259" key="13">
    <source>
        <dbReference type="Pfam" id="PF18962"/>
    </source>
</evidence>
<feature type="domain" description="Polysaccharide lyase 8 N-terminal alpha-helical" evidence="12">
    <location>
        <begin position="52"/>
        <end position="311"/>
    </location>
</feature>
<evidence type="ECO:0000256" key="7">
    <source>
        <dbReference type="ARBA" id="ARBA00022837"/>
    </source>
</evidence>
<feature type="active site" evidence="9">
    <location>
        <position position="245"/>
    </location>
</feature>
<dbReference type="GO" id="GO:0005576">
    <property type="term" value="C:extracellular region"/>
    <property type="evidence" value="ECO:0007669"/>
    <property type="project" value="UniProtKB-SubCell"/>
</dbReference>
<feature type="domain" description="Polysaccharide lyase family 8 C-terminal" evidence="11">
    <location>
        <begin position="614"/>
        <end position="681"/>
    </location>
</feature>
<evidence type="ECO:0000259" key="11">
    <source>
        <dbReference type="Pfam" id="PF02884"/>
    </source>
</evidence>
<comment type="subunit">
    <text evidence="4">Monomer.</text>
</comment>
<evidence type="ECO:0000256" key="9">
    <source>
        <dbReference type="PIRSR" id="PIRSR638970-1"/>
    </source>
</evidence>
<dbReference type="Pfam" id="PF08124">
    <property type="entry name" value="Lyase_8_N"/>
    <property type="match status" value="1"/>
</dbReference>
<dbReference type="InterPro" id="IPR038970">
    <property type="entry name" value="Lyase_8"/>
</dbReference>
<dbReference type="EMBL" id="FNXY01000010">
    <property type="protein sequence ID" value="SEJ61066.1"/>
    <property type="molecule type" value="Genomic_DNA"/>
</dbReference>
<dbReference type="Pfam" id="PF24517">
    <property type="entry name" value="CBM96"/>
    <property type="match status" value="2"/>
</dbReference>
<dbReference type="Gene3D" id="1.50.10.100">
    <property type="entry name" value="Chondroitin AC/alginate lyase"/>
    <property type="match status" value="1"/>
</dbReference>
<dbReference type="InterPro" id="IPR011013">
    <property type="entry name" value="Gal_mutarotase_sf_dom"/>
</dbReference>
<dbReference type="Pfam" id="PF02278">
    <property type="entry name" value="Lyase_8"/>
    <property type="match status" value="1"/>
</dbReference>
<comment type="similarity">
    <text evidence="3">Belongs to the polysaccharide lyase 8 family.</text>
</comment>
<dbReference type="InterPro" id="IPR003159">
    <property type="entry name" value="Lyase_8_central_dom"/>
</dbReference>
<evidence type="ECO:0000256" key="5">
    <source>
        <dbReference type="ARBA" id="ARBA00022525"/>
    </source>
</evidence>
<keyword evidence="8 15" id="KW-0456">Lyase</keyword>
<feature type="domain" description="Carbohydrate-binding module family 96" evidence="14">
    <location>
        <begin position="918"/>
        <end position="1065"/>
    </location>
</feature>
<keyword evidence="16" id="KW-1185">Reference proteome</keyword>
<dbReference type="PANTHER" id="PTHR38481">
    <property type="entry name" value="HYALURONATE LYASE"/>
    <property type="match status" value="1"/>
</dbReference>
<dbReference type="InterPro" id="IPR055372">
    <property type="entry name" value="CBM96"/>
</dbReference>
<dbReference type="Gene3D" id="2.60.220.10">
    <property type="entry name" value="Polysaccharide lyase family 8-like, C-terminal"/>
    <property type="match status" value="1"/>
</dbReference>
<evidence type="ECO:0000256" key="4">
    <source>
        <dbReference type="ARBA" id="ARBA00011245"/>
    </source>
</evidence>
<dbReference type="NCBIfam" id="NF033679">
    <property type="entry name" value="DNRLRE_dom"/>
    <property type="match status" value="2"/>
</dbReference>
<evidence type="ECO:0000256" key="2">
    <source>
        <dbReference type="ARBA" id="ARBA00004613"/>
    </source>
</evidence>
<evidence type="ECO:0000259" key="12">
    <source>
        <dbReference type="Pfam" id="PF08124"/>
    </source>
</evidence>
<dbReference type="GO" id="GO:0030246">
    <property type="term" value="F:carbohydrate binding"/>
    <property type="evidence" value="ECO:0007669"/>
    <property type="project" value="InterPro"/>
</dbReference>
<evidence type="ECO:0000256" key="3">
    <source>
        <dbReference type="ARBA" id="ARBA00006699"/>
    </source>
</evidence>
<dbReference type="InterPro" id="IPR008929">
    <property type="entry name" value="Chondroitin_lyas"/>
</dbReference>
<dbReference type="PANTHER" id="PTHR38481:SF1">
    <property type="entry name" value="HYALURONATE LYASE"/>
    <property type="match status" value="1"/>
</dbReference>
<dbReference type="Gene3D" id="2.60.40.10">
    <property type="entry name" value="Immunoglobulins"/>
    <property type="match status" value="1"/>
</dbReference>
<dbReference type="SUPFAM" id="SSF74650">
    <property type="entry name" value="Galactose mutarotase-like"/>
    <property type="match status" value="1"/>
</dbReference>
<dbReference type="SUPFAM" id="SSF48230">
    <property type="entry name" value="Chondroitin AC/alginate lyase"/>
    <property type="match status" value="1"/>
</dbReference>
<gene>
    <name evidence="15" type="ORF">SAMN04487995_5458</name>
</gene>
<dbReference type="InterPro" id="IPR012970">
    <property type="entry name" value="Lyase_8_alpha_N"/>
</dbReference>
<evidence type="ECO:0000259" key="10">
    <source>
        <dbReference type="Pfam" id="PF02278"/>
    </source>
</evidence>
<evidence type="ECO:0000313" key="15">
    <source>
        <dbReference type="EMBL" id="SEJ61066.1"/>
    </source>
</evidence>
<reference evidence="15 16" key="1">
    <citation type="submission" date="2016-10" db="EMBL/GenBank/DDBJ databases">
        <authorList>
            <person name="de Groot N.N."/>
        </authorList>
    </citation>
    <scope>NUCLEOTIDE SEQUENCE [LARGE SCALE GENOMIC DNA]</scope>
    <source>
        <strain evidence="15 16">DSM 19938</strain>
    </source>
</reference>
<dbReference type="AlphaFoldDB" id="A0A1H7A806"/>
<feature type="domain" description="Carbohydrate-binding module family 96" evidence="14">
    <location>
        <begin position="731"/>
        <end position="896"/>
    </location>
</feature>
<comment type="subcellular location">
    <subcellularLocation>
        <location evidence="2">Secreted</location>
    </subcellularLocation>
</comment>
<dbReference type="Proteomes" id="UP000199532">
    <property type="component" value="Unassembled WGS sequence"/>
</dbReference>
<keyword evidence="5" id="KW-0964">Secreted</keyword>
<feature type="active site" evidence="9">
    <location>
        <position position="236"/>
    </location>
</feature>
<evidence type="ECO:0000313" key="16">
    <source>
        <dbReference type="Proteomes" id="UP000199532"/>
    </source>
</evidence>
<dbReference type="InterPro" id="IPR026444">
    <property type="entry name" value="Secre_tail"/>
</dbReference>
<evidence type="ECO:0000256" key="8">
    <source>
        <dbReference type="ARBA" id="ARBA00023239"/>
    </source>
</evidence>
<feature type="domain" description="Polysaccharide lyase family 8 central" evidence="10">
    <location>
        <begin position="350"/>
        <end position="599"/>
    </location>
</feature>
<dbReference type="GO" id="GO:0016837">
    <property type="term" value="F:carbon-oxygen lyase activity, acting on polysaccharides"/>
    <property type="evidence" value="ECO:0007669"/>
    <property type="project" value="UniProtKB-ARBA"/>
</dbReference>
<keyword evidence="6" id="KW-0732">Signal</keyword>
<dbReference type="Pfam" id="PF18962">
    <property type="entry name" value="Por_Secre_tail"/>
    <property type="match status" value="1"/>
</dbReference>
<dbReference type="CDD" id="cd01083">
    <property type="entry name" value="GAG_Lyase"/>
    <property type="match status" value="1"/>
</dbReference>
<protein>
    <submittedName>
        <fullName evidence="15">Chondroitin AC lyase</fullName>
    </submittedName>
</protein>
<comment type="cofactor">
    <cofactor evidence="1">
        <name>Ca(2+)</name>
        <dbReference type="ChEBI" id="CHEBI:29108"/>
    </cofactor>
</comment>
<dbReference type="InterPro" id="IPR011071">
    <property type="entry name" value="Lyase_8-like_C"/>
</dbReference>
<name>A0A1H7A806_9BACT</name>
<sequence>MKTYKSQIQLFLLVGIIFHLFVHKVNSQTPADFATISNRIFDTFQSTGGSALDTQVTSLVSTLNTSYAWPDINYNATSQTDWAPGTHLTRMGILAKAYSKPSSIHYGDASLKEKIEGIMNYWLTLSPAPSSTNWFYLSISVPKDIGNTLICLRKSPAGISTALENQMLAWMTKGVAITASPAKDGSNLTDVAQHYIMRACLTENQTLLNQTITAVTNSIVVTTGEGIQNDNSYTAHGPQLYVYGYGREYISGISNIAIYVAGTSYAFAADKLAIFSDFVRKGFIKPSRGAYADFNLYGRGISRANAGKADVALIEKVKSFDLPVHATEYDNAIQRMRGLEAPSYNVIPEHIHYWRTDYTVHHRPGYMFGLRSISSRNAKSEMGNGENIKGYYLTEGVNYIGVTGDEYYNIFPVWEWNKIPGTTVPEITTYPVRTAWGVNFGTVPFVGGVSDGIYGASAYAMNDYGTTAKKSWFYFDEEVVCLGAGINSSAAQAINTTVNQCLLKTEVTVADAANNVSILNGGVHDYNNNLKWALQGNVGYFFPENGNVTLSNQTQTGSWSSINTTGSATAVSADVFKLWFKHGTAPANASYAYIVTPGKTSAADMQNYNIGNISILSNTATVQAVRHNSLGIWQIVFYQAGEFTADQVIVKANKPCVVMLKNVTGTNVTVHVADPSQSTAQIYLGIKTPQFTALRAATLGMPQGANAGSTINTTISNANPIYEVPVEPLLKVTSTADAFVRSGGTGSTAAYATANYGTDAVLTIKKESAGYDREGYVKFDLSGFAANLDSAVIQLRVNNANTSVASTKWGFYLVEDNTWTETGINWSNKPAHMSKLGEITGSPAGSVVKLNVTPAVIGRLGADKILSVHIISEPATTDAAIISKTDGAFNARENANAEYRPQIWLYGKASEEAKRDSIPAVADSYVRSNSNVANNYGTQGYLVARNKSDDIQEIYLKFDMHGLRKNIVSAKVRLYALENGITTGWNISKAGNTYSTNTDAWLEIGINWNNKPATVDLITSATSQAAAGYIYFDITTAISSIPSDSILTLKVAATTDVYSSFRSRNFGTDLLRPKIIYEYTAQTQTTPLPVELVFFKGDTKNSTVNLSWETASEKNNDYFEVERSENARTFEVIAKVAGHKATDSVNQYAYEDREAVLSDNSLFYYRLKQVDLDGTSSFSSIIALSLPKTDKVFSVGPNPTSGMLTVFANETYPGAVTLAILNKEGYVLTEKQLSKAVKTDFNLEKYPAGIYFLKIKKDNLEPQIFRFLLNK</sequence>
<dbReference type="GO" id="GO:0005975">
    <property type="term" value="P:carbohydrate metabolic process"/>
    <property type="evidence" value="ECO:0007669"/>
    <property type="project" value="InterPro"/>
</dbReference>
<organism evidence="15 16">
    <name type="scientific">Dyadobacter koreensis</name>
    <dbReference type="NCBI Taxonomy" id="408657"/>
    <lineage>
        <taxon>Bacteria</taxon>
        <taxon>Pseudomonadati</taxon>
        <taxon>Bacteroidota</taxon>
        <taxon>Cytophagia</taxon>
        <taxon>Cytophagales</taxon>
        <taxon>Spirosomataceae</taxon>
        <taxon>Dyadobacter</taxon>
    </lineage>
</organism>
<dbReference type="InterPro" id="IPR004103">
    <property type="entry name" value="Lyase_8_C"/>
</dbReference>
<keyword evidence="7" id="KW-0106">Calcium</keyword>
<accession>A0A1H7A806</accession>
<feature type="domain" description="Secretion system C-terminal sorting" evidence="13">
    <location>
        <begin position="1197"/>
        <end position="1259"/>
    </location>
</feature>
<dbReference type="Gene3D" id="2.70.98.10">
    <property type="match status" value="1"/>
</dbReference>
<feature type="active site" evidence="9">
    <location>
        <position position="299"/>
    </location>
</feature>
<evidence type="ECO:0000256" key="6">
    <source>
        <dbReference type="ARBA" id="ARBA00022729"/>
    </source>
</evidence>
<evidence type="ECO:0000259" key="14">
    <source>
        <dbReference type="Pfam" id="PF24517"/>
    </source>
</evidence>